<dbReference type="InterPro" id="IPR050697">
    <property type="entry name" value="Adenylyl/Guanylyl_Cyclase_3/4"/>
</dbReference>
<dbReference type="EMBL" id="FMZV01000003">
    <property type="protein sequence ID" value="SDC70309.1"/>
    <property type="molecule type" value="Genomic_DNA"/>
</dbReference>
<keyword evidence="3" id="KW-1185">Reference proteome</keyword>
<evidence type="ECO:0000313" key="2">
    <source>
        <dbReference type="EMBL" id="SDC70309.1"/>
    </source>
</evidence>
<dbReference type="CDD" id="cd07302">
    <property type="entry name" value="CHD"/>
    <property type="match status" value="1"/>
</dbReference>
<dbReference type="AlphaFoldDB" id="A0A1G6NRC7"/>
<dbReference type="InterPro" id="IPR001054">
    <property type="entry name" value="A/G_cyclase"/>
</dbReference>
<dbReference type="GO" id="GO:0004016">
    <property type="term" value="F:adenylate cyclase activity"/>
    <property type="evidence" value="ECO:0007669"/>
    <property type="project" value="UniProtKB-ARBA"/>
</dbReference>
<protein>
    <submittedName>
        <fullName evidence="2">Adenylate/guanylate cyclase</fullName>
    </submittedName>
</protein>
<sequence length="417" mass="45830">MSSGDVKQMTTGVMLERLQDWLLHQGLEGTQQDALLLGYCERLVELGVPLYRLHVAQSAFHPKYGGLGFNWFRDKGVSSEEYGYTETPREAWLRSPLYHLLDSGETEFRERLIDSNAESRFPLLNELRANGATDYFAAGVILEKRAPSERIDPLHTPEGVLISWASDGATGFDEADLRLVRASLPQLALALKSASNRRMAGDLLQVYLGRDAGRRVLSGEIQRGSVQQIKAVLCYFDLKDFTALSERTPGPELIAMLNEYFGMAVGVIHGQGGNILKYLGDGILAMFNLDTPEKSAAAALDAAVQMRRGMDRVNTQRRAQGKTVTDVTLALHAGEIFYGNIGAENRLDFTVIGPAVNLTVRLSGLHRSVGRNIILSETVARTADEAGHDLVSLGRYMLRGVSEPQELFTIYEGAGAQ</sequence>
<dbReference type="PANTHER" id="PTHR43081">
    <property type="entry name" value="ADENYLATE CYCLASE, TERMINAL-DIFFERENTIATION SPECIFIC-RELATED"/>
    <property type="match status" value="1"/>
</dbReference>
<proteinExistence type="predicted"/>
<organism evidence="2 3">
    <name type="scientific">Ruegeria marina</name>
    <dbReference type="NCBI Taxonomy" id="639004"/>
    <lineage>
        <taxon>Bacteria</taxon>
        <taxon>Pseudomonadati</taxon>
        <taxon>Pseudomonadota</taxon>
        <taxon>Alphaproteobacteria</taxon>
        <taxon>Rhodobacterales</taxon>
        <taxon>Roseobacteraceae</taxon>
        <taxon>Ruegeria</taxon>
    </lineage>
</organism>
<dbReference type="Proteomes" id="UP000199628">
    <property type="component" value="Unassembled WGS sequence"/>
</dbReference>
<dbReference type="SUPFAM" id="SSF55073">
    <property type="entry name" value="Nucleotide cyclase"/>
    <property type="match status" value="1"/>
</dbReference>
<evidence type="ECO:0000313" key="3">
    <source>
        <dbReference type="Proteomes" id="UP000199628"/>
    </source>
</evidence>
<dbReference type="Gene3D" id="3.30.70.1230">
    <property type="entry name" value="Nucleotide cyclase"/>
    <property type="match status" value="1"/>
</dbReference>
<name>A0A1G6NRC7_9RHOB</name>
<gene>
    <name evidence="2" type="ORF">SAMN04488239_103196</name>
</gene>
<dbReference type="PROSITE" id="PS50125">
    <property type="entry name" value="GUANYLATE_CYCLASE_2"/>
    <property type="match status" value="1"/>
</dbReference>
<feature type="domain" description="Guanylate cyclase" evidence="1">
    <location>
        <begin position="232"/>
        <end position="363"/>
    </location>
</feature>
<dbReference type="InterPro" id="IPR029787">
    <property type="entry name" value="Nucleotide_cyclase"/>
</dbReference>
<accession>A0A1G6NRC7</accession>
<reference evidence="3" key="1">
    <citation type="submission" date="2016-10" db="EMBL/GenBank/DDBJ databases">
        <authorList>
            <person name="Varghese N."/>
            <person name="Submissions S."/>
        </authorList>
    </citation>
    <scope>NUCLEOTIDE SEQUENCE [LARGE SCALE GENOMIC DNA]</scope>
    <source>
        <strain evidence="3">CGMCC 1.9108</strain>
    </source>
</reference>
<evidence type="ECO:0000259" key="1">
    <source>
        <dbReference type="PROSITE" id="PS50125"/>
    </source>
</evidence>
<dbReference type="STRING" id="639004.SAMN04488239_103196"/>
<dbReference type="GO" id="GO:0006171">
    <property type="term" value="P:cAMP biosynthetic process"/>
    <property type="evidence" value="ECO:0007669"/>
    <property type="project" value="TreeGrafter"/>
</dbReference>
<dbReference type="Pfam" id="PF00211">
    <property type="entry name" value="Guanylate_cyc"/>
    <property type="match status" value="1"/>
</dbReference>
<dbReference type="PANTHER" id="PTHR43081:SF11">
    <property type="entry name" value="BLR2264 PROTEIN"/>
    <property type="match status" value="1"/>
</dbReference>
<dbReference type="GO" id="GO:0035556">
    <property type="term" value="P:intracellular signal transduction"/>
    <property type="evidence" value="ECO:0007669"/>
    <property type="project" value="InterPro"/>
</dbReference>
<dbReference type="SMART" id="SM00044">
    <property type="entry name" value="CYCc"/>
    <property type="match status" value="1"/>
</dbReference>